<protein>
    <submittedName>
        <fullName evidence="4">AC4</fullName>
    </submittedName>
</protein>
<keyword evidence="2" id="KW-0945">Host-virus interaction</keyword>
<name>A0A1D8GV90_9GEMI</name>
<organism evidence="4">
    <name type="scientific">Sida angular mosaic virus</name>
    <dbReference type="NCBI Taxonomy" id="1904882"/>
    <lineage>
        <taxon>Viruses</taxon>
        <taxon>Monodnaviria</taxon>
        <taxon>Shotokuvirae</taxon>
        <taxon>Cressdnaviricota</taxon>
        <taxon>Repensiviricetes</taxon>
        <taxon>Geplafuvirales</taxon>
        <taxon>Geminiviridae</taxon>
        <taxon>Begomovirus</taxon>
        <taxon>Begomovirus sidamusivi</taxon>
    </lineage>
</organism>
<dbReference type="EMBL" id="KX691406">
    <property type="protein sequence ID" value="AOT83428.1"/>
    <property type="molecule type" value="Genomic_DNA"/>
</dbReference>
<proteinExistence type="inferred from homology"/>
<evidence type="ECO:0000313" key="4">
    <source>
        <dbReference type="EMBL" id="AOT83428.1"/>
    </source>
</evidence>
<reference evidence="4" key="1">
    <citation type="submission" date="2016-08" db="EMBL/GenBank/DDBJ databases">
        <title>Species diversity and phylogeny of begomovirus infecting weeds in northeastern Brazil.</title>
        <authorList>
            <person name="Passos L.S."/>
            <person name="Teixeira J.W.M."/>
            <person name="Lima K.J."/>
            <person name="Rodrigues J.S."/>
            <person name="Soares E.C.S."/>
            <person name="Xavier C.A.D."/>
            <person name="Araujo A.S.F."/>
            <person name="Zerbini F.M."/>
            <person name="Beserra J.E.A.Jr."/>
        </authorList>
    </citation>
    <scope>NUCLEOTIDE SEQUENCE</scope>
    <source>
        <strain evidence="4">ALS29_1E</strain>
    </source>
</reference>
<evidence type="ECO:0000256" key="3">
    <source>
        <dbReference type="SAM" id="MobiDB-lite"/>
    </source>
</evidence>
<gene>
    <name evidence="4" type="primary">AC4</name>
</gene>
<accession>A0A1D8GV90</accession>
<comment type="similarity">
    <text evidence="1">Belongs to the geminiviridae protein AC4/C4 family.</text>
</comment>
<sequence>MGNLTLIFSYNSKGKSISQITDCSIWCPRPGQHISIRTFRELNPAPTSSPTSRKTVTPSSGESSKSTVEVLEAVSRQLTTQPPRH</sequence>
<feature type="compositionally biased region" description="Polar residues" evidence="3">
    <location>
        <begin position="45"/>
        <end position="67"/>
    </location>
</feature>
<feature type="region of interest" description="Disordered" evidence="3">
    <location>
        <begin position="40"/>
        <end position="68"/>
    </location>
</feature>
<evidence type="ECO:0000256" key="1">
    <source>
        <dbReference type="ARBA" id="ARBA00008996"/>
    </source>
</evidence>
<evidence type="ECO:0000256" key="2">
    <source>
        <dbReference type="ARBA" id="ARBA00022581"/>
    </source>
</evidence>
<dbReference type="InterPro" id="IPR002488">
    <property type="entry name" value="Gemini_C4"/>
</dbReference>
<dbReference type="Pfam" id="PF01492">
    <property type="entry name" value="Gemini_C4"/>
    <property type="match status" value="1"/>
</dbReference>